<keyword evidence="2" id="KW-0472">Membrane</keyword>
<feature type="transmembrane region" description="Helical" evidence="2">
    <location>
        <begin position="26"/>
        <end position="47"/>
    </location>
</feature>
<dbReference type="Proteomes" id="UP000190637">
    <property type="component" value="Unassembled WGS sequence"/>
</dbReference>
<dbReference type="AlphaFoldDB" id="A0A1T4K8C3"/>
<protein>
    <recommendedName>
        <fullName evidence="5">DUF1360 domain-containing protein</fullName>
    </recommendedName>
</protein>
<evidence type="ECO:0000313" key="3">
    <source>
        <dbReference type="EMBL" id="SJZ38682.1"/>
    </source>
</evidence>
<keyword evidence="2" id="KW-1133">Transmembrane helix</keyword>
<gene>
    <name evidence="3" type="ORF">SAMN02745673_00228</name>
</gene>
<dbReference type="InterPro" id="IPR010773">
    <property type="entry name" value="Mycophage_PG1_Gp7"/>
</dbReference>
<evidence type="ECO:0000256" key="1">
    <source>
        <dbReference type="SAM" id="MobiDB-lite"/>
    </source>
</evidence>
<dbReference type="OrthoDB" id="4722315at2"/>
<dbReference type="STRING" id="1122192.SAMN02745673_00228"/>
<name>A0A1T4K8C3_9ACTN</name>
<dbReference type="EMBL" id="FUWS01000001">
    <property type="protein sequence ID" value="SJZ38682.1"/>
    <property type="molecule type" value="Genomic_DNA"/>
</dbReference>
<feature type="compositionally biased region" description="Basic and acidic residues" evidence="1">
    <location>
        <begin position="8"/>
        <end position="20"/>
    </location>
</feature>
<sequence length="176" mass="18757">MNQISKTAKAEERAYSGDADRPTGSYLVTLLAYGASVGAIAAVTRLAGKRPPEGLSPWDLFLVSISTHKLSRLIAKDPVTSPLRAPFTRFQGASGPAELHEEVRGSGPRHAIGELVTCPFCMAQWVATAHVAGLVLNPRFTRLAAATMTAVGVADWLQLGYAWLQQRAQGDGDEEG</sequence>
<keyword evidence="2" id="KW-0812">Transmembrane</keyword>
<dbReference type="Pfam" id="PF07098">
    <property type="entry name" value="DUF1360"/>
    <property type="match status" value="1"/>
</dbReference>
<feature type="region of interest" description="Disordered" evidence="1">
    <location>
        <begin position="1"/>
        <end position="20"/>
    </location>
</feature>
<reference evidence="3 4" key="1">
    <citation type="submission" date="2017-02" db="EMBL/GenBank/DDBJ databases">
        <authorList>
            <person name="Peterson S.W."/>
        </authorList>
    </citation>
    <scope>NUCLEOTIDE SEQUENCE [LARGE SCALE GENOMIC DNA]</scope>
    <source>
        <strain evidence="3 4">DSM 45154</strain>
    </source>
</reference>
<accession>A0A1T4K8C3</accession>
<keyword evidence="4" id="KW-1185">Reference proteome</keyword>
<dbReference type="RefSeq" id="WP_078759667.1">
    <property type="nucleotide sequence ID" value="NZ_FUWS01000001.1"/>
</dbReference>
<evidence type="ECO:0008006" key="5">
    <source>
        <dbReference type="Google" id="ProtNLM"/>
    </source>
</evidence>
<organism evidence="3 4">
    <name type="scientific">Marinactinospora thermotolerans DSM 45154</name>
    <dbReference type="NCBI Taxonomy" id="1122192"/>
    <lineage>
        <taxon>Bacteria</taxon>
        <taxon>Bacillati</taxon>
        <taxon>Actinomycetota</taxon>
        <taxon>Actinomycetes</taxon>
        <taxon>Streptosporangiales</taxon>
        <taxon>Nocardiopsidaceae</taxon>
        <taxon>Marinactinospora</taxon>
    </lineage>
</organism>
<proteinExistence type="predicted"/>
<evidence type="ECO:0000256" key="2">
    <source>
        <dbReference type="SAM" id="Phobius"/>
    </source>
</evidence>
<evidence type="ECO:0000313" key="4">
    <source>
        <dbReference type="Proteomes" id="UP000190637"/>
    </source>
</evidence>